<dbReference type="eggNOG" id="KOG1052">
    <property type="taxonomic scope" value="Eukaryota"/>
</dbReference>
<evidence type="ECO:0008006" key="12">
    <source>
        <dbReference type="Google" id="ProtNLM"/>
    </source>
</evidence>
<feature type="transmembrane region" description="Helical" evidence="9">
    <location>
        <begin position="365"/>
        <end position="385"/>
    </location>
</feature>
<protein>
    <recommendedName>
        <fullName evidence="12">Ionotropic glutamate receptor C-terminal domain-containing protein</fullName>
    </recommendedName>
</protein>
<evidence type="ECO:0000313" key="10">
    <source>
        <dbReference type="EMBL" id="KDR04207.1"/>
    </source>
</evidence>
<evidence type="ECO:0000256" key="2">
    <source>
        <dbReference type="ARBA" id="ARBA00022475"/>
    </source>
</evidence>
<keyword evidence="4 9" id="KW-1133">Transmembrane helix</keyword>
<name>A0A067QSI9_ZOONE</name>
<evidence type="ECO:0000256" key="9">
    <source>
        <dbReference type="SAM" id="Phobius"/>
    </source>
</evidence>
<evidence type="ECO:0000256" key="5">
    <source>
        <dbReference type="ARBA" id="ARBA00023136"/>
    </source>
</evidence>
<comment type="subcellular location">
    <subcellularLocation>
        <location evidence="1">Cell membrane</location>
        <topology evidence="1">Multi-pass membrane protein</topology>
    </subcellularLocation>
</comment>
<feature type="transmembrane region" description="Helical" evidence="9">
    <location>
        <begin position="551"/>
        <end position="573"/>
    </location>
</feature>
<gene>
    <name evidence="10" type="ORF">L798_04420</name>
</gene>
<dbReference type="GO" id="GO:0005886">
    <property type="term" value="C:plasma membrane"/>
    <property type="evidence" value="ECO:0007669"/>
    <property type="project" value="UniProtKB-SubCell"/>
</dbReference>
<keyword evidence="3 9" id="KW-0812">Transmembrane</keyword>
<dbReference type="Gene3D" id="1.10.287.70">
    <property type="match status" value="1"/>
</dbReference>
<organism evidence="10 11">
    <name type="scientific">Zootermopsis nevadensis</name>
    <name type="common">Dampwood termite</name>
    <dbReference type="NCBI Taxonomy" id="136037"/>
    <lineage>
        <taxon>Eukaryota</taxon>
        <taxon>Metazoa</taxon>
        <taxon>Ecdysozoa</taxon>
        <taxon>Arthropoda</taxon>
        <taxon>Hexapoda</taxon>
        <taxon>Insecta</taxon>
        <taxon>Pterygota</taxon>
        <taxon>Neoptera</taxon>
        <taxon>Polyneoptera</taxon>
        <taxon>Dictyoptera</taxon>
        <taxon>Blattodea</taxon>
        <taxon>Blattoidea</taxon>
        <taxon>Termitoidae</taxon>
        <taxon>Termopsidae</taxon>
        <taxon>Zootermopsis</taxon>
    </lineage>
</organism>
<dbReference type="PANTHER" id="PTHR42643">
    <property type="entry name" value="IONOTROPIC RECEPTOR 20A-RELATED"/>
    <property type="match status" value="1"/>
</dbReference>
<dbReference type="InterPro" id="IPR052192">
    <property type="entry name" value="Insect_Ionotropic_Sensory_Rcpt"/>
</dbReference>
<evidence type="ECO:0000256" key="7">
    <source>
        <dbReference type="ARBA" id="ARBA00023180"/>
    </source>
</evidence>
<evidence type="ECO:0000256" key="1">
    <source>
        <dbReference type="ARBA" id="ARBA00004651"/>
    </source>
</evidence>
<dbReference type="FunCoup" id="A0A067QSI9">
    <property type="interactions" value="65"/>
</dbReference>
<evidence type="ECO:0000256" key="6">
    <source>
        <dbReference type="ARBA" id="ARBA00023170"/>
    </source>
</evidence>
<keyword evidence="2" id="KW-1003">Cell membrane</keyword>
<dbReference type="PANTHER" id="PTHR42643:SF24">
    <property type="entry name" value="IONOTROPIC RECEPTOR 60A"/>
    <property type="match status" value="1"/>
</dbReference>
<sequence>MLVPAMLALLQCATNECEQNQLVSSVAGIAQRNFNPEQTLLISSTGEDHVDLLLGCIGAMSKWTVRVVRPDIAPEETNHEDQNTIGSYVILARDLEALEEQRQELADRMAWRNQARFLVVVTGRVDDPAMLALNIVQEMWNSARVLQVVVLVQNQLYTWFPYQQSSTSKEIVRLDEHSTLFPDKTLSSRHGCELTVGTTPVKAHVMESGNNSFWGLEIEYLRLLQRALNFTVTYKTPAPGSSHDRHIKLVTDLHVGLVDVILGDFPLHQFIAQYADPTIPYLDSNLKWFVPCARPASRTQSVLRLFSTSVWTALGGVMLLATLCTWLLGRRVRHPPSLWSVLHDVWALALGVSVPQLPRDSRLRALFAFLVWYFLAISTVFQTLFTSVLVDPGLNKQISTYEELQHSGLKYCTHPDIELLIKASGLYLEDIKLQKDKTLNHTECIRRVLLGDDMATVTFSYLTEYFALAELGTRSKICSLDEDIFQLRYTMYVTKGSSLLDKFNMVISHMLEAGVMQRLWLDVKESVRKIGLREASEEETYFILSLSHLQLVFYMLVIGNAASFVVFLVECLIRS</sequence>
<evidence type="ECO:0000313" key="11">
    <source>
        <dbReference type="Proteomes" id="UP000027135"/>
    </source>
</evidence>
<evidence type="ECO:0000256" key="8">
    <source>
        <dbReference type="SAM" id="Coils"/>
    </source>
</evidence>
<accession>A0A067QSI9</accession>
<keyword evidence="11" id="KW-1185">Reference proteome</keyword>
<reference evidence="10 11" key="1">
    <citation type="journal article" date="2014" name="Nat. Commun.">
        <title>Molecular traces of alternative social organization in a termite genome.</title>
        <authorList>
            <person name="Terrapon N."/>
            <person name="Li C."/>
            <person name="Robertson H.M."/>
            <person name="Ji L."/>
            <person name="Meng X."/>
            <person name="Booth W."/>
            <person name="Chen Z."/>
            <person name="Childers C.P."/>
            <person name="Glastad K.M."/>
            <person name="Gokhale K."/>
            <person name="Gowin J."/>
            <person name="Gronenberg W."/>
            <person name="Hermansen R.A."/>
            <person name="Hu H."/>
            <person name="Hunt B.G."/>
            <person name="Huylmans A.K."/>
            <person name="Khalil S.M."/>
            <person name="Mitchell R.D."/>
            <person name="Munoz-Torres M.C."/>
            <person name="Mustard J.A."/>
            <person name="Pan H."/>
            <person name="Reese J.T."/>
            <person name="Scharf M.E."/>
            <person name="Sun F."/>
            <person name="Vogel H."/>
            <person name="Xiao J."/>
            <person name="Yang W."/>
            <person name="Yang Z."/>
            <person name="Yang Z."/>
            <person name="Zhou J."/>
            <person name="Zhu J."/>
            <person name="Brent C.S."/>
            <person name="Elsik C.G."/>
            <person name="Goodisman M.A."/>
            <person name="Liberles D.A."/>
            <person name="Roe R.M."/>
            <person name="Vargo E.L."/>
            <person name="Vilcinskas A."/>
            <person name="Wang J."/>
            <person name="Bornberg-Bauer E."/>
            <person name="Korb J."/>
            <person name="Zhang G."/>
            <person name="Liebig J."/>
        </authorList>
    </citation>
    <scope>NUCLEOTIDE SEQUENCE [LARGE SCALE GENOMIC DNA]</scope>
    <source>
        <tissue evidence="10">Whole organism</tissue>
    </source>
</reference>
<feature type="transmembrane region" description="Helical" evidence="9">
    <location>
        <begin position="310"/>
        <end position="329"/>
    </location>
</feature>
<dbReference type="InParanoid" id="A0A067QSI9"/>
<dbReference type="SUPFAM" id="SSF53850">
    <property type="entry name" value="Periplasmic binding protein-like II"/>
    <property type="match status" value="1"/>
</dbReference>
<dbReference type="Gene3D" id="3.40.190.10">
    <property type="entry name" value="Periplasmic binding protein-like II"/>
    <property type="match status" value="1"/>
</dbReference>
<dbReference type="EMBL" id="KK853625">
    <property type="protein sequence ID" value="KDR04207.1"/>
    <property type="molecule type" value="Genomic_DNA"/>
</dbReference>
<keyword evidence="5 9" id="KW-0472">Membrane</keyword>
<feature type="coiled-coil region" evidence="8">
    <location>
        <begin position="88"/>
        <end position="115"/>
    </location>
</feature>
<dbReference type="OMA" id="CATNECE"/>
<evidence type="ECO:0000256" key="4">
    <source>
        <dbReference type="ARBA" id="ARBA00022989"/>
    </source>
</evidence>
<keyword evidence="8" id="KW-0175">Coiled coil</keyword>
<dbReference type="Proteomes" id="UP000027135">
    <property type="component" value="Unassembled WGS sequence"/>
</dbReference>
<proteinExistence type="predicted"/>
<keyword evidence="6" id="KW-0675">Receptor</keyword>
<evidence type="ECO:0000256" key="3">
    <source>
        <dbReference type="ARBA" id="ARBA00022692"/>
    </source>
</evidence>
<keyword evidence="7" id="KW-0325">Glycoprotein</keyword>
<dbReference type="AlphaFoldDB" id="A0A067QSI9"/>